<keyword evidence="5 7" id="KW-1133">Transmembrane helix</keyword>
<dbReference type="InterPro" id="IPR006726">
    <property type="entry name" value="PHBA_efflux_AaeB/fusaric-R"/>
</dbReference>
<dbReference type="EMBL" id="QFWQ01000006">
    <property type="protein sequence ID" value="RCS29843.1"/>
    <property type="molecule type" value="Genomic_DNA"/>
</dbReference>
<feature type="transmembrane region" description="Helical" evidence="7">
    <location>
        <begin position="481"/>
        <end position="499"/>
    </location>
</feature>
<evidence type="ECO:0000256" key="7">
    <source>
        <dbReference type="SAM" id="Phobius"/>
    </source>
</evidence>
<reference evidence="8 9" key="1">
    <citation type="submission" date="2018-05" db="EMBL/GenBank/DDBJ databases">
        <title>Draft genome sequence of Rhodanobacter denitrificans Yn1 isolated from gold copper mine.</title>
        <authorList>
            <person name="Yang N."/>
            <person name="Mazhar H.S."/>
            <person name="Rensing C."/>
        </authorList>
    </citation>
    <scope>NUCLEOTIDE SEQUENCE [LARGE SCALE GENOMIC DNA]</scope>
    <source>
        <strain evidence="8 9">Yn1</strain>
    </source>
</reference>
<comment type="subcellular location">
    <subcellularLocation>
        <location evidence="1">Cell membrane</location>
        <topology evidence="1">Multi-pass membrane protein</topology>
    </subcellularLocation>
</comment>
<protein>
    <submittedName>
        <fullName evidence="8">FUSC family protein</fullName>
    </submittedName>
</protein>
<feature type="transmembrane region" description="Helical" evidence="7">
    <location>
        <begin position="519"/>
        <end position="539"/>
    </location>
</feature>
<feature type="transmembrane region" description="Helical" evidence="7">
    <location>
        <begin position="23"/>
        <end position="44"/>
    </location>
</feature>
<dbReference type="OrthoDB" id="9807111at2"/>
<evidence type="ECO:0000313" key="8">
    <source>
        <dbReference type="EMBL" id="RCS29843.1"/>
    </source>
</evidence>
<feature type="transmembrane region" description="Helical" evidence="7">
    <location>
        <begin position="98"/>
        <end position="117"/>
    </location>
</feature>
<gene>
    <name evidence="8" type="ORF">DEO45_10225</name>
</gene>
<keyword evidence="3" id="KW-1003">Cell membrane</keyword>
<feature type="transmembrane region" description="Helical" evidence="7">
    <location>
        <begin position="72"/>
        <end position="92"/>
    </location>
</feature>
<keyword evidence="6 7" id="KW-0472">Membrane</keyword>
<evidence type="ECO:0000256" key="3">
    <source>
        <dbReference type="ARBA" id="ARBA00022475"/>
    </source>
</evidence>
<evidence type="ECO:0000256" key="6">
    <source>
        <dbReference type="ARBA" id="ARBA00023136"/>
    </source>
</evidence>
<dbReference type="GO" id="GO:0005886">
    <property type="term" value="C:plasma membrane"/>
    <property type="evidence" value="ECO:0007669"/>
    <property type="project" value="UniProtKB-SubCell"/>
</dbReference>
<dbReference type="GO" id="GO:0022857">
    <property type="term" value="F:transmembrane transporter activity"/>
    <property type="evidence" value="ECO:0007669"/>
    <property type="project" value="InterPro"/>
</dbReference>
<name>A0A368KGP5_9GAMM</name>
<keyword evidence="2" id="KW-0813">Transport</keyword>
<evidence type="ECO:0000256" key="4">
    <source>
        <dbReference type="ARBA" id="ARBA00022692"/>
    </source>
</evidence>
<feature type="transmembrane region" description="Helical" evidence="7">
    <location>
        <begin position="406"/>
        <end position="423"/>
    </location>
</feature>
<evidence type="ECO:0000313" key="9">
    <source>
        <dbReference type="Proteomes" id="UP000252387"/>
    </source>
</evidence>
<evidence type="ECO:0000256" key="1">
    <source>
        <dbReference type="ARBA" id="ARBA00004651"/>
    </source>
</evidence>
<proteinExistence type="predicted"/>
<dbReference type="PANTHER" id="PTHR30509:SF9">
    <property type="entry name" value="MULTIDRUG RESISTANCE PROTEIN MDTO"/>
    <property type="match status" value="1"/>
</dbReference>
<keyword evidence="9" id="KW-1185">Reference proteome</keyword>
<accession>A0A368KGP5</accession>
<keyword evidence="4 7" id="KW-0812">Transmembrane</keyword>
<organism evidence="8 9">
    <name type="scientific">Rhodanobacter denitrificans</name>
    <dbReference type="NCBI Taxonomy" id="666685"/>
    <lineage>
        <taxon>Bacteria</taxon>
        <taxon>Pseudomonadati</taxon>
        <taxon>Pseudomonadota</taxon>
        <taxon>Gammaproteobacteria</taxon>
        <taxon>Lysobacterales</taxon>
        <taxon>Rhodanobacteraceae</taxon>
        <taxon>Rhodanobacter</taxon>
    </lineage>
</organism>
<feature type="transmembrane region" description="Helical" evidence="7">
    <location>
        <begin position="378"/>
        <end position="400"/>
    </location>
</feature>
<evidence type="ECO:0000256" key="2">
    <source>
        <dbReference type="ARBA" id="ARBA00022448"/>
    </source>
</evidence>
<dbReference type="AlphaFoldDB" id="A0A368KGP5"/>
<dbReference type="Proteomes" id="UP000252387">
    <property type="component" value="Unassembled WGS sequence"/>
</dbReference>
<feature type="transmembrane region" description="Helical" evidence="7">
    <location>
        <begin position="124"/>
        <end position="144"/>
    </location>
</feature>
<comment type="caution">
    <text evidence="8">The sequence shown here is derived from an EMBL/GenBank/DDBJ whole genome shotgun (WGS) entry which is preliminary data.</text>
</comment>
<dbReference type="PANTHER" id="PTHR30509">
    <property type="entry name" value="P-HYDROXYBENZOIC ACID EFFLUX PUMP SUBUNIT-RELATED"/>
    <property type="match status" value="1"/>
</dbReference>
<feature type="transmembrane region" description="Helical" evidence="7">
    <location>
        <begin position="150"/>
        <end position="172"/>
    </location>
</feature>
<evidence type="ECO:0000256" key="5">
    <source>
        <dbReference type="ARBA" id="ARBA00022989"/>
    </source>
</evidence>
<sequence length="704" mass="76945">MESGPQPPLRQWLTDALASEGGAWLFVFKAALALYAATWLAMWLQLEKPSTTMITVVLLMHPQSGMVLAKSFYRAIGTLAGSMFGVLLMALFPQQRELFLLSMSLWVALCAGGATLYRNFMSYGFVLAGYTAAIVTLPAIGNPLNVFDSAVMRVSEVLLGVVVAGAVSDLVLPTRLRETLRREARDQIGHFLDFARNSTGGAIARGEMEQTYLRFVRGAVQLENLRAAVIFEDPEARARSSRIRLLNQRYMSATTTFQSVHHLINRLQRSGRAEAADALIALYRPIGEALSPEPAQRHDPAVLAPRLRACEQTLPALAQHLRDTLPGEPARLDFDTGAILLQRLADELHGFTLVVSSLRAERLRGNVERVQFRRGNDYAGAALAVLRTFLTMIALGAFWLASGWPHGASAMLIATIFAGLLAMAPNPVSAAFRTLFAQGLGMAVAFVVTFGLLPSCDGYTMFIAATLPFLIPGFYVQSKPALSTMGVGYGIGFVSSMLLTNRMSYDPAFFINEAMAQLAGFALCAVAFMAIPAIAGTGWQRARQLRQLRRQVVQAASAPLAGLAYRFESINRDLFLQVVTYTRPESRESRDLLAWALTVHECGRALIELRQDMAGSQLPAPVERHAQQAVQAVAWLFEAPDPVRWQQAEQAVVEAITGIRRGQSGAQAGSRRVLLHLHQLRSVLRDDESALAPYMPVAEEPAHA</sequence>
<dbReference type="Pfam" id="PF04632">
    <property type="entry name" value="FUSC"/>
    <property type="match status" value="1"/>
</dbReference>